<dbReference type="AlphaFoldDB" id="A0A9D4GVD3"/>
<dbReference type="PANTHER" id="PTHR11920">
    <property type="entry name" value="GUANYLYL CYCLASE"/>
    <property type="match status" value="1"/>
</dbReference>
<comment type="similarity">
    <text evidence="7">Belongs to the adenylyl cyclase class-4/guanylyl cyclase family.</text>
</comment>
<reference evidence="9" key="1">
    <citation type="journal article" date="2019" name="bioRxiv">
        <title>The Genome of the Zebra Mussel, Dreissena polymorpha: A Resource for Invasive Species Research.</title>
        <authorList>
            <person name="McCartney M.A."/>
            <person name="Auch B."/>
            <person name="Kono T."/>
            <person name="Mallez S."/>
            <person name="Zhang Y."/>
            <person name="Obille A."/>
            <person name="Becker A."/>
            <person name="Abrahante J.E."/>
            <person name="Garbe J."/>
            <person name="Badalamenti J.P."/>
            <person name="Herman A."/>
            <person name="Mangelson H."/>
            <person name="Liachko I."/>
            <person name="Sullivan S."/>
            <person name="Sone E.D."/>
            <person name="Koren S."/>
            <person name="Silverstein K.A.T."/>
            <person name="Beckman K.B."/>
            <person name="Gohl D.M."/>
        </authorList>
    </citation>
    <scope>NUCLEOTIDE SEQUENCE</scope>
    <source>
        <strain evidence="9">Duluth1</strain>
        <tissue evidence="9">Whole animal</tissue>
    </source>
</reference>
<evidence type="ECO:0000259" key="8">
    <source>
        <dbReference type="PROSITE" id="PS50125"/>
    </source>
</evidence>
<comment type="caution">
    <text evidence="9">The sequence shown here is derived from an EMBL/GenBank/DDBJ whole genome shotgun (WGS) entry which is preliminary data.</text>
</comment>
<evidence type="ECO:0000256" key="2">
    <source>
        <dbReference type="ARBA" id="ARBA00022692"/>
    </source>
</evidence>
<dbReference type="GO" id="GO:0005886">
    <property type="term" value="C:plasma membrane"/>
    <property type="evidence" value="ECO:0007669"/>
    <property type="project" value="TreeGrafter"/>
</dbReference>
<dbReference type="Pfam" id="PF00211">
    <property type="entry name" value="Guanylate_cyc"/>
    <property type="match status" value="1"/>
</dbReference>
<dbReference type="InterPro" id="IPR029787">
    <property type="entry name" value="Nucleotide_cyclase"/>
</dbReference>
<keyword evidence="4" id="KW-1133">Transmembrane helix</keyword>
<dbReference type="GO" id="GO:0035556">
    <property type="term" value="P:intracellular signal transduction"/>
    <property type="evidence" value="ECO:0007669"/>
    <property type="project" value="InterPro"/>
</dbReference>
<name>A0A9D4GVD3_DREPO</name>
<dbReference type="PROSITE" id="PS50125">
    <property type="entry name" value="GUANYLATE_CYCLASE_2"/>
    <property type="match status" value="1"/>
</dbReference>
<dbReference type="EMBL" id="JAIWYP010000005">
    <property type="protein sequence ID" value="KAH3822146.1"/>
    <property type="molecule type" value="Genomic_DNA"/>
</dbReference>
<dbReference type="GO" id="GO:0007168">
    <property type="term" value="P:receptor guanylyl cyclase signaling pathway"/>
    <property type="evidence" value="ECO:0007669"/>
    <property type="project" value="TreeGrafter"/>
</dbReference>
<proteinExistence type="inferred from homology"/>
<dbReference type="InterPro" id="IPR001054">
    <property type="entry name" value="A/G_cyclase"/>
</dbReference>
<dbReference type="SMART" id="SM00044">
    <property type="entry name" value="CYCc"/>
    <property type="match status" value="1"/>
</dbReference>
<keyword evidence="3" id="KW-0547">Nucleotide-binding</keyword>
<keyword evidence="2" id="KW-0812">Transmembrane</keyword>
<feature type="domain" description="Guanylate cyclase" evidence="8">
    <location>
        <begin position="1"/>
        <end position="116"/>
    </location>
</feature>
<feature type="non-terminal residue" evidence="9">
    <location>
        <position position="166"/>
    </location>
</feature>
<dbReference type="Proteomes" id="UP000828390">
    <property type="component" value="Unassembled WGS sequence"/>
</dbReference>
<protein>
    <recommendedName>
        <fullName evidence="8">Guanylate cyclase domain-containing protein</fullName>
    </recommendedName>
</protein>
<dbReference type="InterPro" id="IPR018297">
    <property type="entry name" value="A/G_cyclase_CS"/>
</dbReference>
<dbReference type="FunFam" id="3.30.70.1230:FF:000030">
    <property type="entry name" value="Si:ch211-215j19.12"/>
    <property type="match status" value="1"/>
</dbReference>
<evidence type="ECO:0000256" key="1">
    <source>
        <dbReference type="ARBA" id="ARBA00004370"/>
    </source>
</evidence>
<evidence type="ECO:0000313" key="10">
    <source>
        <dbReference type="Proteomes" id="UP000828390"/>
    </source>
</evidence>
<dbReference type="PROSITE" id="PS00452">
    <property type="entry name" value="GUANYLATE_CYCLASE_1"/>
    <property type="match status" value="1"/>
</dbReference>
<gene>
    <name evidence="9" type="ORF">DPMN_123917</name>
</gene>
<evidence type="ECO:0000256" key="4">
    <source>
        <dbReference type="ARBA" id="ARBA00022989"/>
    </source>
</evidence>
<dbReference type="Gene3D" id="3.30.70.1230">
    <property type="entry name" value="Nucleotide cyclase"/>
    <property type="match status" value="1"/>
</dbReference>
<reference evidence="9" key="2">
    <citation type="submission" date="2020-11" db="EMBL/GenBank/DDBJ databases">
        <authorList>
            <person name="McCartney M.A."/>
            <person name="Auch B."/>
            <person name="Kono T."/>
            <person name="Mallez S."/>
            <person name="Becker A."/>
            <person name="Gohl D.M."/>
            <person name="Silverstein K.A.T."/>
            <person name="Koren S."/>
            <person name="Bechman K.B."/>
            <person name="Herman A."/>
            <person name="Abrahante J.E."/>
            <person name="Garbe J."/>
        </authorList>
    </citation>
    <scope>NUCLEOTIDE SEQUENCE</scope>
    <source>
        <strain evidence="9">Duluth1</strain>
        <tissue evidence="9">Whole animal</tissue>
    </source>
</reference>
<organism evidence="9 10">
    <name type="scientific">Dreissena polymorpha</name>
    <name type="common">Zebra mussel</name>
    <name type="synonym">Mytilus polymorpha</name>
    <dbReference type="NCBI Taxonomy" id="45954"/>
    <lineage>
        <taxon>Eukaryota</taxon>
        <taxon>Metazoa</taxon>
        <taxon>Spiralia</taxon>
        <taxon>Lophotrochozoa</taxon>
        <taxon>Mollusca</taxon>
        <taxon>Bivalvia</taxon>
        <taxon>Autobranchia</taxon>
        <taxon>Heteroconchia</taxon>
        <taxon>Euheterodonta</taxon>
        <taxon>Imparidentia</taxon>
        <taxon>Neoheterodontei</taxon>
        <taxon>Myida</taxon>
        <taxon>Dreissenoidea</taxon>
        <taxon>Dreissenidae</taxon>
        <taxon>Dreissena</taxon>
    </lineage>
</organism>
<evidence type="ECO:0000256" key="6">
    <source>
        <dbReference type="ARBA" id="ARBA00023239"/>
    </source>
</evidence>
<sequence length="166" mass="18350">SITPMQVVNLLNSLYMTIDNRLKDFDVYKVETIGDGYMVASGLPNRNGEKHVAEIARLSLDLLRTMQEQQMPHLPDQKICLRLGFNTGPVAAGVVGVKMPRYCIFGDTVNTASRMESTGLPSRIQMTESSAENLMHIGGFIVLERGTVKVKGKGIMRTYWLDGVSS</sequence>
<keyword evidence="10" id="KW-1185">Reference proteome</keyword>
<dbReference type="GO" id="GO:0000166">
    <property type="term" value="F:nucleotide binding"/>
    <property type="evidence" value="ECO:0007669"/>
    <property type="project" value="UniProtKB-KW"/>
</dbReference>
<dbReference type="PANTHER" id="PTHR11920:SF501">
    <property type="entry name" value="GUANYLATE CYCLASE 32E"/>
    <property type="match status" value="1"/>
</dbReference>
<evidence type="ECO:0000256" key="3">
    <source>
        <dbReference type="ARBA" id="ARBA00022741"/>
    </source>
</evidence>
<dbReference type="SUPFAM" id="SSF55073">
    <property type="entry name" value="Nucleotide cyclase"/>
    <property type="match status" value="1"/>
</dbReference>
<dbReference type="GO" id="GO:0001653">
    <property type="term" value="F:peptide receptor activity"/>
    <property type="evidence" value="ECO:0007669"/>
    <property type="project" value="TreeGrafter"/>
</dbReference>
<keyword evidence="6 7" id="KW-0456">Lyase</keyword>
<dbReference type="GO" id="GO:0004016">
    <property type="term" value="F:adenylate cyclase activity"/>
    <property type="evidence" value="ECO:0007669"/>
    <property type="project" value="TreeGrafter"/>
</dbReference>
<evidence type="ECO:0000256" key="7">
    <source>
        <dbReference type="RuleBase" id="RU000405"/>
    </source>
</evidence>
<comment type="subcellular location">
    <subcellularLocation>
        <location evidence="1">Membrane</location>
    </subcellularLocation>
</comment>
<dbReference type="CDD" id="cd07302">
    <property type="entry name" value="CHD"/>
    <property type="match status" value="1"/>
</dbReference>
<dbReference type="GO" id="GO:0004383">
    <property type="term" value="F:guanylate cyclase activity"/>
    <property type="evidence" value="ECO:0007669"/>
    <property type="project" value="TreeGrafter"/>
</dbReference>
<evidence type="ECO:0000256" key="5">
    <source>
        <dbReference type="ARBA" id="ARBA00023136"/>
    </source>
</evidence>
<evidence type="ECO:0000313" key="9">
    <source>
        <dbReference type="EMBL" id="KAH3822146.1"/>
    </source>
</evidence>
<dbReference type="InterPro" id="IPR050401">
    <property type="entry name" value="Cyclic_nucleotide_synthase"/>
</dbReference>
<accession>A0A9D4GVD3</accession>
<keyword evidence="5" id="KW-0472">Membrane</keyword>